<comment type="caution">
    <text evidence="2">The sequence shown here is derived from an EMBL/GenBank/DDBJ whole genome shotgun (WGS) entry which is preliminary data.</text>
</comment>
<keyword evidence="3" id="KW-1185">Reference proteome</keyword>
<dbReference type="PROSITE" id="PS51257">
    <property type="entry name" value="PROKAR_LIPOPROTEIN"/>
    <property type="match status" value="1"/>
</dbReference>
<dbReference type="InterPro" id="IPR007354">
    <property type="entry name" value="CruF-like"/>
</dbReference>
<feature type="transmembrane region" description="Helical" evidence="1">
    <location>
        <begin position="7"/>
        <end position="27"/>
    </location>
</feature>
<sequence>MKLDQSIYYFFLFWYACGVILLSFDILPPVLEWANVVFLIAAGIIGGIYFIRSYGRTKGLFISALIVFFSIFAEHLGVEYGILFGDYYYTQDFGPKLIGVPIAIGFAWLMVIASSHALAKVIAYNQNVILYVLTGSFLAVLMDLIIDPVAYEVKEYWVWQAESFYYNIPFSNFAGWFIVAFILHFAIYFIVHKEISTYNLWHSRMILVFGLIQAMFILLALINQLWLAVIMTASLTAIALAGYYLSLKRFTHDRSI</sequence>
<dbReference type="PANTHER" id="PTHR39419:SF1">
    <property type="entry name" value="SLL0814 PROTEIN"/>
    <property type="match status" value="1"/>
</dbReference>
<dbReference type="PANTHER" id="PTHR39419">
    <property type="entry name" value="SLL0814 PROTEIN"/>
    <property type="match status" value="1"/>
</dbReference>
<name>A0A6I2M557_9BACI</name>
<feature type="transmembrane region" description="Helical" evidence="1">
    <location>
        <begin position="98"/>
        <end position="119"/>
    </location>
</feature>
<gene>
    <name evidence="2" type="ORF">GJU41_01725</name>
</gene>
<feature type="transmembrane region" description="Helical" evidence="1">
    <location>
        <begin position="203"/>
        <end position="222"/>
    </location>
</feature>
<dbReference type="Proteomes" id="UP000441585">
    <property type="component" value="Unassembled WGS sequence"/>
</dbReference>
<evidence type="ECO:0000313" key="3">
    <source>
        <dbReference type="Proteomes" id="UP000441585"/>
    </source>
</evidence>
<dbReference type="Pfam" id="PF04240">
    <property type="entry name" value="Caroten_synth"/>
    <property type="match status" value="1"/>
</dbReference>
<feature type="transmembrane region" description="Helical" evidence="1">
    <location>
        <begin position="173"/>
        <end position="191"/>
    </location>
</feature>
<feature type="transmembrane region" description="Helical" evidence="1">
    <location>
        <begin position="59"/>
        <end position="78"/>
    </location>
</feature>
<organism evidence="2 3">
    <name type="scientific">Metabacillus idriensis</name>
    <dbReference type="NCBI Taxonomy" id="324768"/>
    <lineage>
        <taxon>Bacteria</taxon>
        <taxon>Bacillati</taxon>
        <taxon>Bacillota</taxon>
        <taxon>Bacilli</taxon>
        <taxon>Bacillales</taxon>
        <taxon>Bacillaceae</taxon>
        <taxon>Metabacillus</taxon>
    </lineage>
</organism>
<proteinExistence type="predicted"/>
<reference evidence="2 3" key="1">
    <citation type="submission" date="2019-11" db="EMBL/GenBank/DDBJ databases">
        <title>Bacillus idriensis genome.</title>
        <authorList>
            <person name="Konopka E.N."/>
            <person name="Newman J.D."/>
        </authorList>
    </citation>
    <scope>NUCLEOTIDE SEQUENCE [LARGE SCALE GENOMIC DNA]</scope>
    <source>
        <strain evidence="2 3">DSM 19097</strain>
    </source>
</reference>
<dbReference type="EMBL" id="WKKF01000001">
    <property type="protein sequence ID" value="MRX52677.1"/>
    <property type="molecule type" value="Genomic_DNA"/>
</dbReference>
<feature type="transmembrane region" description="Helical" evidence="1">
    <location>
        <begin position="33"/>
        <end position="52"/>
    </location>
</feature>
<evidence type="ECO:0000313" key="2">
    <source>
        <dbReference type="EMBL" id="MRX52677.1"/>
    </source>
</evidence>
<dbReference type="RefSeq" id="WP_070879238.1">
    <property type="nucleotide sequence ID" value="NZ_CAJFZX010000002.1"/>
</dbReference>
<feature type="transmembrane region" description="Helical" evidence="1">
    <location>
        <begin position="128"/>
        <end position="146"/>
    </location>
</feature>
<keyword evidence="1" id="KW-0812">Transmembrane</keyword>
<evidence type="ECO:0000256" key="1">
    <source>
        <dbReference type="SAM" id="Phobius"/>
    </source>
</evidence>
<keyword evidence="1" id="KW-1133">Transmembrane helix</keyword>
<dbReference type="AlphaFoldDB" id="A0A6I2M557"/>
<protein>
    <submittedName>
        <fullName evidence="2">Carotenoid biosynthesis protein</fullName>
    </submittedName>
</protein>
<accession>A0A6I2M557</accession>
<keyword evidence="1" id="KW-0472">Membrane</keyword>
<feature type="transmembrane region" description="Helical" evidence="1">
    <location>
        <begin position="228"/>
        <end position="247"/>
    </location>
</feature>